<reference evidence="1 2" key="1">
    <citation type="submission" date="2014-10" db="EMBL/GenBank/DDBJ databases">
        <authorList>
            <person name="Seo M.-J."/>
            <person name="Seok Y.J."/>
            <person name="Cha I.-T."/>
        </authorList>
    </citation>
    <scope>NUCLEOTIDE SEQUENCE [LARGE SCALE GENOMIC DNA]</scope>
    <source>
        <strain evidence="1 2">NEU</strain>
    </source>
</reference>
<protein>
    <submittedName>
        <fullName evidence="1">Uncharacterized protein</fullName>
    </submittedName>
</protein>
<organism evidence="1 2">
    <name type="scientific">Massilia timonae</name>
    <dbReference type="NCBI Taxonomy" id="47229"/>
    <lineage>
        <taxon>Bacteria</taxon>
        <taxon>Pseudomonadati</taxon>
        <taxon>Pseudomonadota</taxon>
        <taxon>Betaproteobacteria</taxon>
        <taxon>Burkholderiales</taxon>
        <taxon>Oxalobacteraceae</taxon>
        <taxon>Telluria group</taxon>
        <taxon>Massilia</taxon>
    </lineage>
</organism>
<dbReference type="RefSeq" id="WP_005668510.1">
    <property type="nucleotide sequence ID" value="NZ_DALZDZ010000016.1"/>
</dbReference>
<name>A0A1S2NI66_9BURK</name>
<sequence length="64" mass="6920">MSKKLAVLLFAIGLGSAASVSAFQQDMGQCAWQCLRGYQACVANGYDESQCNMDRTDCYARCGI</sequence>
<evidence type="ECO:0000313" key="2">
    <source>
        <dbReference type="Proteomes" id="UP000180246"/>
    </source>
</evidence>
<evidence type="ECO:0000313" key="1">
    <source>
        <dbReference type="EMBL" id="OIJ44523.1"/>
    </source>
</evidence>
<proteinExistence type="predicted"/>
<accession>A0A1S2NI66</accession>
<dbReference type="AlphaFoldDB" id="A0A1S2NI66"/>
<gene>
    <name evidence="1" type="ORF">LO55_320</name>
</gene>
<dbReference type="EMBL" id="JRYB01000001">
    <property type="protein sequence ID" value="OIJ44523.1"/>
    <property type="molecule type" value="Genomic_DNA"/>
</dbReference>
<comment type="caution">
    <text evidence="1">The sequence shown here is derived from an EMBL/GenBank/DDBJ whole genome shotgun (WGS) entry which is preliminary data.</text>
</comment>
<dbReference type="Proteomes" id="UP000180246">
    <property type="component" value="Unassembled WGS sequence"/>
</dbReference>